<dbReference type="Pfam" id="PF13302">
    <property type="entry name" value="Acetyltransf_3"/>
    <property type="match status" value="1"/>
</dbReference>
<dbReference type="GO" id="GO:0016747">
    <property type="term" value="F:acyltransferase activity, transferring groups other than amino-acyl groups"/>
    <property type="evidence" value="ECO:0007669"/>
    <property type="project" value="InterPro"/>
</dbReference>
<organism evidence="2 3">
    <name type="scientific">Rhizobium meliloti</name>
    <name type="common">Ensifer meliloti</name>
    <name type="synonym">Sinorhizobium meliloti</name>
    <dbReference type="NCBI Taxonomy" id="382"/>
    <lineage>
        <taxon>Bacteria</taxon>
        <taxon>Pseudomonadati</taxon>
        <taxon>Pseudomonadota</taxon>
        <taxon>Alphaproteobacteria</taxon>
        <taxon>Hyphomicrobiales</taxon>
        <taxon>Rhizobiaceae</taxon>
        <taxon>Sinorhizobium/Ensifer group</taxon>
        <taxon>Sinorhizobium</taxon>
    </lineage>
</organism>
<accession>A0A2J0YUC6</accession>
<sequence>MLHWLDIDYRTLFRLGDGGRIEGENDPEGSPGPGFWLAGCAEGNIFGVRTDVPEDIAAALAGLVADEPPFTHPGIPKHFGRYLSLLGGSRPVKHNFGLIYELPHALAHEGRARLIESGTEDGRELTRSWAANGLPPSLFDLGFHDVADLWEPWCAAAVGGEIVSIAFAARLSDAGAELGLVTAKALRGQGFGAAATAGWSHLPELRSRTLFYSTDRENHASQRVAARLGLRLRGASLRVG</sequence>
<name>A0A2J0YUC6_RHIML</name>
<evidence type="ECO:0000313" key="3">
    <source>
        <dbReference type="Proteomes" id="UP000231987"/>
    </source>
</evidence>
<dbReference type="SUPFAM" id="SSF55729">
    <property type="entry name" value="Acyl-CoA N-acyltransferases (Nat)"/>
    <property type="match status" value="1"/>
</dbReference>
<evidence type="ECO:0000259" key="1">
    <source>
        <dbReference type="Pfam" id="PF13302"/>
    </source>
</evidence>
<gene>
    <name evidence="2" type="ORF">CEJ86_29540</name>
</gene>
<dbReference type="EMBL" id="NJGD01000024">
    <property type="protein sequence ID" value="PJR10293.1"/>
    <property type="molecule type" value="Genomic_DNA"/>
</dbReference>
<reference evidence="2 3" key="1">
    <citation type="submission" date="2017-06" db="EMBL/GenBank/DDBJ databases">
        <title>Ensifer strains isolated from leguminous trees and herbs display diverse denitrification phenotypes with some acting as strong N2O sinks.</title>
        <authorList>
            <person name="Woliy K."/>
            <person name="Mania D."/>
            <person name="Bakken L.R."/>
            <person name="Frostegard A."/>
        </authorList>
    </citation>
    <scope>NUCLEOTIDE SEQUENCE [LARGE SCALE GENOMIC DNA]</scope>
    <source>
        <strain evidence="2 3">AC50a</strain>
    </source>
</reference>
<feature type="domain" description="N-acetyltransferase" evidence="1">
    <location>
        <begin position="165"/>
        <end position="231"/>
    </location>
</feature>
<dbReference type="InterPro" id="IPR000182">
    <property type="entry name" value="GNAT_dom"/>
</dbReference>
<dbReference type="InterPro" id="IPR016181">
    <property type="entry name" value="Acyl_CoA_acyltransferase"/>
</dbReference>
<protein>
    <submittedName>
        <fullName evidence="2">GNAT family N-acetyltransferase</fullName>
    </submittedName>
</protein>
<dbReference type="AlphaFoldDB" id="A0A2J0YUC6"/>
<evidence type="ECO:0000313" key="2">
    <source>
        <dbReference type="EMBL" id="PJR10293.1"/>
    </source>
</evidence>
<proteinExistence type="predicted"/>
<keyword evidence="2" id="KW-0808">Transferase</keyword>
<comment type="caution">
    <text evidence="2">The sequence shown here is derived from an EMBL/GenBank/DDBJ whole genome shotgun (WGS) entry which is preliminary data.</text>
</comment>
<dbReference type="Proteomes" id="UP000231987">
    <property type="component" value="Unassembled WGS sequence"/>
</dbReference>
<dbReference type="Gene3D" id="3.40.630.30">
    <property type="match status" value="1"/>
</dbReference>